<protein>
    <submittedName>
        <fullName evidence="1">Uncharacterized protein</fullName>
    </submittedName>
</protein>
<proteinExistence type="predicted"/>
<comment type="caution">
    <text evidence="1">The sequence shown here is derived from an EMBL/GenBank/DDBJ whole genome shotgun (WGS) entry which is preliminary data.</text>
</comment>
<sequence>MGMNREDYGLVTIMSDNPNVPSMKLRLKFSLPAR</sequence>
<organism evidence="1 2">
    <name type="scientific">Rhodopirellula baltica WH47</name>
    <dbReference type="NCBI Taxonomy" id="991778"/>
    <lineage>
        <taxon>Bacteria</taxon>
        <taxon>Pseudomonadati</taxon>
        <taxon>Planctomycetota</taxon>
        <taxon>Planctomycetia</taxon>
        <taxon>Pirellulales</taxon>
        <taxon>Pirellulaceae</taxon>
        <taxon>Rhodopirellula</taxon>
    </lineage>
</organism>
<gene>
    <name evidence="1" type="ORF">RBWH47_04847</name>
</gene>
<evidence type="ECO:0000313" key="2">
    <source>
        <dbReference type="Proteomes" id="UP000006222"/>
    </source>
</evidence>
<accession>F2AQ36</accession>
<evidence type="ECO:0000313" key="1">
    <source>
        <dbReference type="EMBL" id="EGF28234.1"/>
    </source>
</evidence>
<dbReference type="Proteomes" id="UP000006222">
    <property type="component" value="Unassembled WGS sequence"/>
</dbReference>
<dbReference type="EMBL" id="AFAR01000103">
    <property type="protein sequence ID" value="EGF28234.1"/>
    <property type="molecule type" value="Genomic_DNA"/>
</dbReference>
<name>F2AQ36_RHOBT</name>
<reference evidence="1 2" key="1">
    <citation type="journal article" date="2013" name="Mar. Genomics">
        <title>Expression of sulfatases in Rhodopirellula baltica and the diversity of sulfatases in the genus Rhodopirellula.</title>
        <authorList>
            <person name="Wegner C.E."/>
            <person name="Richter-Heitmann T."/>
            <person name="Klindworth A."/>
            <person name="Klockow C."/>
            <person name="Richter M."/>
            <person name="Achstetter T."/>
            <person name="Glockner F.O."/>
            <person name="Harder J."/>
        </authorList>
    </citation>
    <scope>NUCLEOTIDE SEQUENCE [LARGE SCALE GENOMIC DNA]</scope>
    <source>
        <strain evidence="1 2">WH47</strain>
    </source>
</reference>
<dbReference type="AlphaFoldDB" id="F2AQ36"/>